<proteinExistence type="predicted"/>
<dbReference type="PROSITE" id="PS50005">
    <property type="entry name" value="TPR"/>
    <property type="match status" value="3"/>
</dbReference>
<keyword evidence="2" id="KW-0472">Membrane</keyword>
<feature type="transmembrane region" description="Helical" evidence="2">
    <location>
        <begin position="133"/>
        <end position="154"/>
    </location>
</feature>
<evidence type="ECO:0000313" key="3">
    <source>
        <dbReference type="EMBL" id="OGZ44116.1"/>
    </source>
</evidence>
<evidence type="ECO:0000256" key="2">
    <source>
        <dbReference type="SAM" id="Phobius"/>
    </source>
</evidence>
<feature type="transmembrane region" description="Helical" evidence="2">
    <location>
        <begin position="12"/>
        <end position="33"/>
    </location>
</feature>
<evidence type="ECO:0000256" key="1">
    <source>
        <dbReference type="PROSITE-ProRule" id="PRU00339"/>
    </source>
</evidence>
<dbReference type="InterPro" id="IPR019734">
    <property type="entry name" value="TPR_rpt"/>
</dbReference>
<dbReference type="PANTHER" id="PTHR12558:SF13">
    <property type="entry name" value="CELL DIVISION CYCLE PROTEIN 27 HOMOLOG"/>
    <property type="match status" value="1"/>
</dbReference>
<dbReference type="SMART" id="SM00028">
    <property type="entry name" value="TPR"/>
    <property type="match status" value="5"/>
</dbReference>
<protein>
    <submittedName>
        <fullName evidence="3">Uncharacterized protein</fullName>
    </submittedName>
</protein>
<dbReference type="Proteomes" id="UP000177480">
    <property type="component" value="Unassembled WGS sequence"/>
</dbReference>
<dbReference type="InterPro" id="IPR011990">
    <property type="entry name" value="TPR-like_helical_dom_sf"/>
</dbReference>
<feature type="transmembrane region" description="Helical" evidence="2">
    <location>
        <begin position="390"/>
        <end position="410"/>
    </location>
</feature>
<feature type="transmembrane region" description="Helical" evidence="2">
    <location>
        <begin position="458"/>
        <end position="477"/>
    </location>
</feature>
<sequence length="766" mass="82706">MTKLRVASDALAYWAMLFAFGLLPFFFIPVPWASIAQSKVALMSVLLVLSALGWIVSRLIDGTFRVPATIIITVASLLPIAYLISVLVSGSTTLSLVGTGVEQDTLAAALIWFATLILAAAAFSGSAHRSVSALHALFIGGLILAVLQALHLFFPSALSLGGPLTGQTGNAFGSWHDLGILFGFFVFLGAAVLIKGGVEGNTRYLYLTVSTISLLLLIVANLFDVWVALGVVSLVFLLLELIKRRRTSGRFAIDFRAQKYLIALVLISVFFAFFGSYVNNVLPNPLKVANFEARPSWLGTFQISKQALVSPKTLLFGVGPNTFTKEWGLHKPIEINATPFWNADFSTGIGSIPTSFVTVGITGFLAWLSLLVALVWLAYKLAFREENSPLSRLVGPLVLGVLFLFAYYVLYVPGPALSIFAFLMLGLLLAVAATANLIPMQSFELKGDWTGRVRMLGIVAFGLIFVFAGAGVARALLSDLTLNRGIVVFNNTGDIEKASSLVSRSIAISPQNDRAQRSAVQLGLLHLQKLVATADPSDENAKKLLQETISKTIQHGLDAVSSGGSAYQNWLELAALYGQLAGANIEGAYDNARNAYSRAQIENPNNPFPYLQLAQLELLQNKTDAALQYLASAVELKPDFAAAYYLASQIYALNSDFQNAIPAATSAVQSASDDPLGWYNLGTIYYASGDYGGASAALEQALLRQPQYSNAMYVLALTYYKLDRTQDAIKIFEDLNKLNPNQEIVLQALLNLRRGEAPVPDEASAR</sequence>
<feature type="transmembrane region" description="Helical" evidence="2">
    <location>
        <begin position="106"/>
        <end position="127"/>
    </location>
</feature>
<feature type="transmembrane region" description="Helical" evidence="2">
    <location>
        <begin position="175"/>
        <end position="194"/>
    </location>
</feature>
<gene>
    <name evidence="3" type="ORF">A2719_00010</name>
</gene>
<dbReference type="AlphaFoldDB" id="A0A1G2G1F1"/>
<feature type="transmembrane region" description="Helical" evidence="2">
    <location>
        <begin position="66"/>
        <end position="94"/>
    </location>
</feature>
<feature type="transmembrane region" description="Helical" evidence="2">
    <location>
        <begin position="40"/>
        <end position="60"/>
    </location>
</feature>
<comment type="caution">
    <text evidence="3">The sequence shown here is derived from an EMBL/GenBank/DDBJ whole genome shotgun (WGS) entry which is preliminary data.</text>
</comment>
<name>A0A1G2G1F1_9BACT</name>
<dbReference type="SUPFAM" id="SSF48452">
    <property type="entry name" value="TPR-like"/>
    <property type="match status" value="1"/>
</dbReference>
<feature type="repeat" description="TPR" evidence="1">
    <location>
        <begin position="675"/>
        <end position="708"/>
    </location>
</feature>
<accession>A0A1G2G1F1</accession>
<feature type="transmembrane region" description="Helical" evidence="2">
    <location>
        <begin position="356"/>
        <end position="378"/>
    </location>
</feature>
<feature type="transmembrane region" description="Helical" evidence="2">
    <location>
        <begin position="416"/>
        <end position="438"/>
    </location>
</feature>
<keyword evidence="1" id="KW-0802">TPR repeat</keyword>
<dbReference type="EMBL" id="MHNK01000009">
    <property type="protein sequence ID" value="OGZ44116.1"/>
    <property type="molecule type" value="Genomic_DNA"/>
</dbReference>
<reference evidence="3 4" key="1">
    <citation type="journal article" date="2016" name="Nat. Commun.">
        <title>Thousands of microbial genomes shed light on interconnected biogeochemical processes in an aquifer system.</title>
        <authorList>
            <person name="Anantharaman K."/>
            <person name="Brown C.T."/>
            <person name="Hug L.A."/>
            <person name="Sharon I."/>
            <person name="Castelle C.J."/>
            <person name="Probst A.J."/>
            <person name="Thomas B.C."/>
            <person name="Singh A."/>
            <person name="Wilkins M.J."/>
            <person name="Karaoz U."/>
            <person name="Brodie E.L."/>
            <person name="Williams K.H."/>
            <person name="Hubbard S.S."/>
            <person name="Banfield J.F."/>
        </authorList>
    </citation>
    <scope>NUCLEOTIDE SEQUENCE [LARGE SCALE GENOMIC DNA]</scope>
</reference>
<dbReference type="PANTHER" id="PTHR12558">
    <property type="entry name" value="CELL DIVISION CYCLE 16,23,27"/>
    <property type="match status" value="1"/>
</dbReference>
<feature type="repeat" description="TPR" evidence="1">
    <location>
        <begin position="709"/>
        <end position="742"/>
    </location>
</feature>
<keyword evidence="2" id="KW-0812">Transmembrane</keyword>
<feature type="transmembrane region" description="Helical" evidence="2">
    <location>
        <begin position="214"/>
        <end position="239"/>
    </location>
</feature>
<evidence type="ECO:0000313" key="4">
    <source>
        <dbReference type="Proteomes" id="UP000177480"/>
    </source>
</evidence>
<dbReference type="Gene3D" id="1.25.40.10">
    <property type="entry name" value="Tetratricopeptide repeat domain"/>
    <property type="match status" value="1"/>
</dbReference>
<dbReference type="STRING" id="1802114.A2719_00010"/>
<feature type="repeat" description="TPR" evidence="1">
    <location>
        <begin position="607"/>
        <end position="640"/>
    </location>
</feature>
<keyword evidence="2" id="KW-1133">Transmembrane helix</keyword>
<feature type="transmembrane region" description="Helical" evidence="2">
    <location>
        <begin position="260"/>
        <end position="278"/>
    </location>
</feature>
<organism evidence="3 4">
    <name type="scientific">Candidatus Ryanbacteria bacterium RIFCSPHIGHO2_01_FULL_45_22</name>
    <dbReference type="NCBI Taxonomy" id="1802114"/>
    <lineage>
        <taxon>Bacteria</taxon>
        <taxon>Candidatus Ryaniibacteriota</taxon>
    </lineage>
</organism>
<dbReference type="Pfam" id="PF13432">
    <property type="entry name" value="TPR_16"/>
    <property type="match status" value="2"/>
</dbReference>